<evidence type="ECO:0008006" key="6">
    <source>
        <dbReference type="Google" id="ProtNLM"/>
    </source>
</evidence>
<keyword evidence="3" id="KW-0560">Oxidoreductase</keyword>
<dbReference type="PANTHER" id="PTHR43180">
    <property type="entry name" value="3-OXOACYL-(ACYL-CARRIER-PROTEIN) REDUCTASE (AFU_ORTHOLOGUE AFUA_6G11210)"/>
    <property type="match status" value="1"/>
</dbReference>
<accession>A0A9Q0AUT5</accession>
<dbReference type="Pfam" id="PF00106">
    <property type="entry name" value="adh_short"/>
    <property type="match status" value="1"/>
</dbReference>
<evidence type="ECO:0000256" key="1">
    <source>
        <dbReference type="ARBA" id="ARBA00006484"/>
    </source>
</evidence>
<reference evidence="4" key="1">
    <citation type="submission" date="2021-03" db="EMBL/GenBank/DDBJ databases">
        <title>Revisited historic fungal species revealed as producer of novel bioactive compounds through whole genome sequencing and comparative genomics.</title>
        <authorList>
            <person name="Vignolle G.A."/>
            <person name="Hochenegger N."/>
            <person name="Mach R.L."/>
            <person name="Mach-Aigner A.R."/>
            <person name="Javad Rahimi M."/>
            <person name="Salim K.A."/>
            <person name="Chan C.M."/>
            <person name="Lim L.B.L."/>
            <person name="Cai F."/>
            <person name="Druzhinina I.S."/>
            <person name="U'Ren J.M."/>
            <person name="Derntl C."/>
        </authorList>
    </citation>
    <scope>NUCLEOTIDE SEQUENCE</scope>
    <source>
        <strain evidence="4">TUCIM 5799</strain>
    </source>
</reference>
<name>A0A9Q0AUT5_9PEZI</name>
<dbReference type="InterPro" id="IPR036291">
    <property type="entry name" value="NAD(P)-bd_dom_sf"/>
</dbReference>
<dbReference type="Gene3D" id="3.40.50.720">
    <property type="entry name" value="NAD(P)-binding Rossmann-like Domain"/>
    <property type="match status" value="1"/>
</dbReference>
<keyword evidence="5" id="KW-1185">Reference proteome</keyword>
<dbReference type="AlphaFoldDB" id="A0A9Q0AUT5"/>
<comment type="similarity">
    <text evidence="1">Belongs to the short-chain dehydrogenases/reductases (SDR) family.</text>
</comment>
<evidence type="ECO:0000256" key="3">
    <source>
        <dbReference type="ARBA" id="ARBA00023002"/>
    </source>
</evidence>
<dbReference type="PANTHER" id="PTHR43180:SF33">
    <property type="entry name" value="15-HYDROXYPROSTAGLANDIN DEHYDROGENASE [NAD(+)]-LIKE"/>
    <property type="match status" value="1"/>
</dbReference>
<evidence type="ECO:0000313" key="5">
    <source>
        <dbReference type="Proteomes" id="UP000829685"/>
    </source>
</evidence>
<dbReference type="OrthoDB" id="5371740at2759"/>
<dbReference type="SUPFAM" id="SSF51735">
    <property type="entry name" value="NAD(P)-binding Rossmann-fold domains"/>
    <property type="match status" value="1"/>
</dbReference>
<comment type="caution">
    <text evidence="4">The sequence shown here is derived from an EMBL/GenBank/DDBJ whole genome shotgun (WGS) entry which is preliminary data.</text>
</comment>
<gene>
    <name evidence="4" type="ORF">JX265_001050</name>
</gene>
<dbReference type="EMBL" id="JAFIMR010000002">
    <property type="protein sequence ID" value="KAI1880810.1"/>
    <property type="molecule type" value="Genomic_DNA"/>
</dbReference>
<dbReference type="Proteomes" id="UP000829685">
    <property type="component" value="Unassembled WGS sequence"/>
</dbReference>
<keyword evidence="2" id="KW-0521">NADP</keyword>
<protein>
    <recommendedName>
        <fullName evidence="6">NAD(P)-binding protein</fullName>
    </recommendedName>
</protein>
<dbReference type="InterPro" id="IPR002347">
    <property type="entry name" value="SDR_fam"/>
</dbReference>
<evidence type="ECO:0000313" key="4">
    <source>
        <dbReference type="EMBL" id="KAI1880810.1"/>
    </source>
</evidence>
<dbReference type="GO" id="GO:0016491">
    <property type="term" value="F:oxidoreductase activity"/>
    <property type="evidence" value="ECO:0007669"/>
    <property type="project" value="UniProtKB-KW"/>
</dbReference>
<proteinExistence type="inferred from homology"/>
<dbReference type="InterPro" id="IPR020904">
    <property type="entry name" value="Sc_DH/Rdtase_CS"/>
</dbReference>
<dbReference type="PRINTS" id="PR00081">
    <property type="entry name" value="GDHRDH"/>
</dbReference>
<organism evidence="4 5">
    <name type="scientific">Neoarthrinium moseri</name>
    <dbReference type="NCBI Taxonomy" id="1658444"/>
    <lineage>
        <taxon>Eukaryota</taxon>
        <taxon>Fungi</taxon>
        <taxon>Dikarya</taxon>
        <taxon>Ascomycota</taxon>
        <taxon>Pezizomycotina</taxon>
        <taxon>Sordariomycetes</taxon>
        <taxon>Xylariomycetidae</taxon>
        <taxon>Amphisphaeriales</taxon>
        <taxon>Apiosporaceae</taxon>
        <taxon>Neoarthrinium</taxon>
    </lineage>
</organism>
<evidence type="ECO:0000256" key="2">
    <source>
        <dbReference type="ARBA" id="ARBA00022857"/>
    </source>
</evidence>
<sequence length="288" mass="31711">MTTYTINEGDLNILKGKTILLIGGSTGIGRAAVQIALDYGANVALGDWNEDEGRKVLEPFGERALFRKCDVSNWDDVLSLFEAAHAQFGVINSVLSNAGINTHEGLLRDEFDTETGKLQPPDLKSIQVNFIGHLYVTKCAMHYFGKHPEVPCQLVLTSSAGAFFPAPPIYLYCAAKSGILGLMRSLRSEVIKKNVTVNIVAPWLTVTPMLLDDWLAGWTLPKNTAEGVAQTLFLPIVRNQINGKSFFVAGDEAYEFEDTLFETEPSWMGERLCRDVRKGQEILLGLGE</sequence>
<dbReference type="PROSITE" id="PS00061">
    <property type="entry name" value="ADH_SHORT"/>
    <property type="match status" value="1"/>
</dbReference>